<feature type="domain" description="HTH luxR-type" evidence="7">
    <location>
        <begin position="135"/>
        <end position="200"/>
    </location>
</feature>
<sequence>MPTPMIHVVDDDEGLRASLVSLLESYDWPVAAYASADEFLRARRPEGPCCLILDIQMPGADGLDLQAELKRLGQEHSIIFLTGHGTIPLTVKAMREGAVEFLTKPFTEEQLMRAVEMAMHRETARMSELQDSAALQALYDKLTPREKEVFAHVATGRMNKVIAGVLNVSEVTIKVHRRRVMDKFGIRTLADLVRIASQLGIELPQR</sequence>
<dbReference type="SUPFAM" id="SSF46894">
    <property type="entry name" value="C-terminal effector domain of the bipartite response regulators"/>
    <property type="match status" value="1"/>
</dbReference>
<dbReference type="PROSITE" id="PS50043">
    <property type="entry name" value="HTH_LUXR_2"/>
    <property type="match status" value="1"/>
</dbReference>
<dbReference type="EMBL" id="NJGV01000021">
    <property type="protein sequence ID" value="OWY32973.1"/>
    <property type="molecule type" value="Genomic_DNA"/>
</dbReference>
<dbReference type="PROSITE" id="PS00622">
    <property type="entry name" value="HTH_LUXR_1"/>
    <property type="match status" value="1"/>
</dbReference>
<dbReference type="PANTHER" id="PTHR44688">
    <property type="entry name" value="DNA-BINDING TRANSCRIPTIONAL ACTIVATOR DEVR_DOSR"/>
    <property type="match status" value="1"/>
</dbReference>
<dbReference type="SMART" id="SM00448">
    <property type="entry name" value="REC"/>
    <property type="match status" value="1"/>
</dbReference>
<keyword evidence="2" id="KW-0902">Two-component regulatory system</keyword>
<dbReference type="FunFam" id="3.40.50.2300:FF:000018">
    <property type="entry name" value="DNA-binding transcriptional regulator NtrC"/>
    <property type="match status" value="1"/>
</dbReference>
<dbReference type="CDD" id="cd06170">
    <property type="entry name" value="LuxR_C_like"/>
    <property type="match status" value="1"/>
</dbReference>
<dbReference type="InterPro" id="IPR036388">
    <property type="entry name" value="WH-like_DNA-bd_sf"/>
</dbReference>
<feature type="modified residue" description="4-aspartylphosphate" evidence="6">
    <location>
        <position position="54"/>
    </location>
</feature>
<gene>
    <name evidence="9" type="ORF">CEJ45_18790</name>
</gene>
<dbReference type="Pfam" id="PF00072">
    <property type="entry name" value="Response_reg"/>
    <property type="match status" value="1"/>
</dbReference>
<evidence type="ECO:0000313" key="10">
    <source>
        <dbReference type="Proteomes" id="UP000214747"/>
    </source>
</evidence>
<evidence type="ECO:0000256" key="5">
    <source>
        <dbReference type="ARBA" id="ARBA00023163"/>
    </source>
</evidence>
<evidence type="ECO:0000256" key="2">
    <source>
        <dbReference type="ARBA" id="ARBA00023012"/>
    </source>
</evidence>
<proteinExistence type="predicted"/>
<keyword evidence="3" id="KW-0805">Transcription regulation</keyword>
<comment type="caution">
    <text evidence="9">The sequence shown here is derived from an EMBL/GenBank/DDBJ whole genome shotgun (WGS) entry which is preliminary data.</text>
</comment>
<dbReference type="GO" id="GO:0003677">
    <property type="term" value="F:DNA binding"/>
    <property type="evidence" value="ECO:0007669"/>
    <property type="project" value="UniProtKB-KW"/>
</dbReference>
<dbReference type="InterPro" id="IPR001789">
    <property type="entry name" value="Sig_transdc_resp-reg_receiver"/>
</dbReference>
<dbReference type="SUPFAM" id="SSF52172">
    <property type="entry name" value="CheY-like"/>
    <property type="match status" value="1"/>
</dbReference>
<dbReference type="PROSITE" id="PS50110">
    <property type="entry name" value="RESPONSE_REGULATORY"/>
    <property type="match status" value="1"/>
</dbReference>
<dbReference type="InterPro" id="IPR011006">
    <property type="entry name" value="CheY-like_superfamily"/>
</dbReference>
<dbReference type="GO" id="GO:0000160">
    <property type="term" value="P:phosphorelay signal transduction system"/>
    <property type="evidence" value="ECO:0007669"/>
    <property type="project" value="UniProtKB-KW"/>
</dbReference>
<dbReference type="Proteomes" id="UP000214747">
    <property type="component" value="Unassembled WGS sequence"/>
</dbReference>
<keyword evidence="10" id="KW-1185">Reference proteome</keyword>
<evidence type="ECO:0000259" key="7">
    <source>
        <dbReference type="PROSITE" id="PS50043"/>
    </source>
</evidence>
<dbReference type="RefSeq" id="WP_088756559.1">
    <property type="nucleotide sequence ID" value="NZ_NJGV01000021.1"/>
</dbReference>
<reference evidence="9 10" key="1">
    <citation type="journal article" date="2010" name="Int. J. Syst. Evol. Microbiol.">
        <title>Reclassification of Herbaspirillum putei as a later heterotypic synonym of Herbaspirillum huttiense, with the description of H. huttiense subsp. huttiense subsp. nov. and H. huttiense subsp. putei subsp. nov., comb. nov., and description of Herbaspirillum aquaticum sp. nov.</title>
        <authorList>
            <person name="Dobritsa A.P."/>
            <person name="Reddy M.C."/>
            <person name="Samadpour M."/>
        </authorList>
    </citation>
    <scope>NUCLEOTIDE SEQUENCE [LARGE SCALE GENOMIC DNA]</scope>
    <source>
        <strain evidence="9 10">IEH 4430</strain>
    </source>
</reference>
<dbReference type="GO" id="GO:0006355">
    <property type="term" value="P:regulation of DNA-templated transcription"/>
    <property type="evidence" value="ECO:0007669"/>
    <property type="project" value="InterPro"/>
</dbReference>
<name>A0A225SPE5_9BURK</name>
<dbReference type="PRINTS" id="PR00038">
    <property type="entry name" value="HTHLUXR"/>
</dbReference>
<evidence type="ECO:0000256" key="4">
    <source>
        <dbReference type="ARBA" id="ARBA00023125"/>
    </source>
</evidence>
<feature type="domain" description="Response regulatory" evidence="8">
    <location>
        <begin position="5"/>
        <end position="119"/>
    </location>
</feature>
<dbReference type="Gene3D" id="1.10.10.10">
    <property type="entry name" value="Winged helix-like DNA-binding domain superfamily/Winged helix DNA-binding domain"/>
    <property type="match status" value="1"/>
</dbReference>
<keyword evidence="1 6" id="KW-0597">Phosphoprotein</keyword>
<dbReference type="InterPro" id="IPR016032">
    <property type="entry name" value="Sig_transdc_resp-reg_C-effctor"/>
</dbReference>
<evidence type="ECO:0000256" key="6">
    <source>
        <dbReference type="PROSITE-ProRule" id="PRU00169"/>
    </source>
</evidence>
<organism evidence="9 10">
    <name type="scientific">Herbaspirillum aquaticum</name>
    <dbReference type="NCBI Taxonomy" id="568783"/>
    <lineage>
        <taxon>Bacteria</taxon>
        <taxon>Pseudomonadati</taxon>
        <taxon>Pseudomonadota</taxon>
        <taxon>Betaproteobacteria</taxon>
        <taxon>Burkholderiales</taxon>
        <taxon>Oxalobacteraceae</taxon>
        <taxon>Herbaspirillum</taxon>
    </lineage>
</organism>
<evidence type="ECO:0000256" key="1">
    <source>
        <dbReference type="ARBA" id="ARBA00022553"/>
    </source>
</evidence>
<evidence type="ECO:0000313" key="9">
    <source>
        <dbReference type="EMBL" id="OWY32973.1"/>
    </source>
</evidence>
<evidence type="ECO:0000256" key="3">
    <source>
        <dbReference type="ARBA" id="ARBA00023015"/>
    </source>
</evidence>
<keyword evidence="5" id="KW-0804">Transcription</keyword>
<evidence type="ECO:0000259" key="8">
    <source>
        <dbReference type="PROSITE" id="PS50110"/>
    </source>
</evidence>
<dbReference type="AlphaFoldDB" id="A0A225SPE5"/>
<dbReference type="SMART" id="SM00421">
    <property type="entry name" value="HTH_LUXR"/>
    <property type="match status" value="1"/>
</dbReference>
<dbReference type="PANTHER" id="PTHR44688:SF16">
    <property type="entry name" value="DNA-BINDING TRANSCRIPTIONAL ACTIVATOR DEVR_DOSR"/>
    <property type="match status" value="1"/>
</dbReference>
<dbReference type="InterPro" id="IPR000792">
    <property type="entry name" value="Tscrpt_reg_LuxR_C"/>
</dbReference>
<dbReference type="Gene3D" id="3.40.50.2300">
    <property type="match status" value="1"/>
</dbReference>
<keyword evidence="4 9" id="KW-0238">DNA-binding</keyword>
<protein>
    <submittedName>
        <fullName evidence="9">DNA-binding response regulator</fullName>
    </submittedName>
</protein>
<accession>A0A225SPE5</accession>
<dbReference type="Pfam" id="PF00196">
    <property type="entry name" value="GerE"/>
    <property type="match status" value="1"/>
</dbReference>